<protein>
    <submittedName>
        <fullName evidence="1">Uncharacterized protein</fullName>
    </submittedName>
</protein>
<name>A0ABC9NCH0_BACUC</name>
<evidence type="ECO:0000313" key="2">
    <source>
        <dbReference type="Proteomes" id="UP000004110"/>
    </source>
</evidence>
<accession>A0ABC9NCH0</accession>
<reference evidence="1" key="2">
    <citation type="submission" date="2013-11" db="EMBL/GenBank/DDBJ databases">
        <title>Draft genome sequence of Bacteroides uniformis (ATCC 8492).</title>
        <authorList>
            <person name="Sudarsanam P."/>
            <person name="Ley R."/>
            <person name="Guruge J."/>
            <person name="Turnbaugh P.J."/>
            <person name="Mahowald M."/>
            <person name="Liep D."/>
            <person name="Gordon J."/>
        </authorList>
    </citation>
    <scope>NUCLEOTIDE SEQUENCE</scope>
    <source>
        <strain evidence="1">ATCC 8492</strain>
    </source>
</reference>
<comment type="caution">
    <text evidence="1">The sequence shown here is derived from an EMBL/GenBank/DDBJ whole genome shotgun (WGS) entry which is preliminary data.</text>
</comment>
<gene>
    <name evidence="1" type="ORF">BACUNI_01807</name>
</gene>
<keyword evidence="2" id="KW-1185">Reference proteome</keyword>
<dbReference type="Proteomes" id="UP000004110">
    <property type="component" value="Unassembled WGS sequence"/>
</dbReference>
<dbReference type="AlphaFoldDB" id="A0ABC9NCH0"/>
<sequence>MKCFCCHLFIYNLAIYYLLFKSLPSYSTIFLSTTSVHLHPQGK</sequence>
<evidence type="ECO:0000313" key="1">
    <source>
        <dbReference type="EMBL" id="EDO54331.1"/>
    </source>
</evidence>
<reference evidence="1" key="1">
    <citation type="submission" date="2007-06" db="EMBL/GenBank/DDBJ databases">
        <authorList>
            <person name="Fulton L."/>
            <person name="Clifton S."/>
            <person name="Fulton B."/>
            <person name="Xu J."/>
            <person name="Minx P."/>
            <person name="Pepin K.H."/>
            <person name="Johnson M."/>
            <person name="Thiruvilangam P."/>
            <person name="Bhonagiri V."/>
            <person name="Nash W.E."/>
            <person name="Mardis E.R."/>
            <person name="Wilson R.K."/>
        </authorList>
    </citation>
    <scope>NUCLEOTIDE SEQUENCE [LARGE SCALE GENOMIC DNA]</scope>
    <source>
        <strain evidence="1">ATCC 8492</strain>
    </source>
</reference>
<organism evidence="1 2">
    <name type="scientific">Bacteroides uniformis (strain ATCC 8492 / DSM 6597 / CCUG 4942 / CIP 103695 / JCM 5828 / KCTC 5204 / NCTC 13054 / VPI 0061)</name>
    <dbReference type="NCBI Taxonomy" id="411479"/>
    <lineage>
        <taxon>Bacteria</taxon>
        <taxon>Pseudomonadati</taxon>
        <taxon>Bacteroidota</taxon>
        <taxon>Bacteroidia</taxon>
        <taxon>Bacteroidales</taxon>
        <taxon>Bacteroidaceae</taxon>
        <taxon>Bacteroides</taxon>
    </lineage>
</organism>
<dbReference type="EMBL" id="AAYH02000042">
    <property type="protein sequence ID" value="EDO54331.1"/>
    <property type="molecule type" value="Genomic_DNA"/>
</dbReference>
<proteinExistence type="predicted"/>